<dbReference type="SUPFAM" id="SSF55729">
    <property type="entry name" value="Acyl-CoA N-acyltransferases (Nat)"/>
    <property type="match status" value="1"/>
</dbReference>
<dbReference type="PROSITE" id="PS51186">
    <property type="entry name" value="GNAT"/>
    <property type="match status" value="1"/>
</dbReference>
<dbReference type="Pfam" id="PF00583">
    <property type="entry name" value="Acetyltransf_1"/>
    <property type="match status" value="1"/>
</dbReference>
<organism evidence="2 3">
    <name type="scientific">Vibrio ziniensis</name>
    <dbReference type="NCBI Taxonomy" id="2711221"/>
    <lineage>
        <taxon>Bacteria</taxon>
        <taxon>Pseudomonadati</taxon>
        <taxon>Pseudomonadota</taxon>
        <taxon>Gammaproteobacteria</taxon>
        <taxon>Vibrionales</taxon>
        <taxon>Vibrionaceae</taxon>
        <taxon>Vibrio</taxon>
    </lineage>
</organism>
<keyword evidence="2" id="KW-0808">Transferase</keyword>
<dbReference type="Proteomes" id="UP000503003">
    <property type="component" value="Chromosome 1"/>
</dbReference>
<dbReference type="GO" id="GO:0016747">
    <property type="term" value="F:acyltransferase activity, transferring groups other than amino-acyl groups"/>
    <property type="evidence" value="ECO:0007669"/>
    <property type="project" value="InterPro"/>
</dbReference>
<feature type="domain" description="N-acetyltransferase" evidence="1">
    <location>
        <begin position="1"/>
        <end position="161"/>
    </location>
</feature>
<proteinExistence type="predicted"/>
<dbReference type="RefSeq" id="WP_165311248.1">
    <property type="nucleotide sequence ID" value="NZ_CP049331.1"/>
</dbReference>
<name>A0A6G7CHZ3_9VIBR</name>
<dbReference type="CDD" id="cd04301">
    <property type="entry name" value="NAT_SF"/>
    <property type="match status" value="1"/>
</dbReference>
<dbReference type="KEGG" id="vzi:G5S32_06520"/>
<evidence type="ECO:0000313" key="3">
    <source>
        <dbReference type="Proteomes" id="UP000503003"/>
    </source>
</evidence>
<dbReference type="AlphaFoldDB" id="A0A6G7CHZ3"/>
<evidence type="ECO:0000313" key="2">
    <source>
        <dbReference type="EMBL" id="QIH41658.1"/>
    </source>
</evidence>
<dbReference type="Gene3D" id="3.40.630.30">
    <property type="match status" value="1"/>
</dbReference>
<dbReference type="InterPro" id="IPR000182">
    <property type="entry name" value="GNAT_dom"/>
</dbReference>
<accession>A0A6G7CHZ3</accession>
<keyword evidence="3" id="KW-1185">Reference proteome</keyword>
<dbReference type="EMBL" id="CP049331">
    <property type="protein sequence ID" value="QIH41658.1"/>
    <property type="molecule type" value="Genomic_DNA"/>
</dbReference>
<protein>
    <submittedName>
        <fullName evidence="2">GNAT family N-acetyltransferase</fullName>
    </submittedName>
</protein>
<reference evidence="2 3" key="1">
    <citation type="submission" date="2020-02" db="EMBL/GenBank/DDBJ databases">
        <title>A complete genome of a marine bacterium Vibrio sp. ZWAL4003 isolated from the mangrove sediment with the ability to degrade polysaccharides.</title>
        <authorList>
            <person name="Wu J."/>
            <person name="Qu W."/>
            <person name="Zeng R."/>
        </authorList>
    </citation>
    <scope>NUCLEOTIDE SEQUENCE [LARGE SCALE GENOMIC DNA]</scope>
    <source>
        <strain evidence="2 3">ZWAL4003</strain>
    </source>
</reference>
<gene>
    <name evidence="2" type="ORF">G5S32_06520</name>
</gene>
<sequence length="161" mass="18107">MSIKLVDETTWSGILKVQSEVYLQVEPESIDVLKSKWYQSPDCCFVCQEDNNVLGYLLAHSWNKEVPPKLFQPLPEQSDMSGSILFLHDLAISNQVAGKGVGAKMVSYLLNVAIRLKFEQIRLVAVQGSSLFWEKMGFTEIKNQSVSPTYGDGAKIMKYIL</sequence>
<evidence type="ECO:0000259" key="1">
    <source>
        <dbReference type="PROSITE" id="PS51186"/>
    </source>
</evidence>
<dbReference type="InterPro" id="IPR016181">
    <property type="entry name" value="Acyl_CoA_acyltransferase"/>
</dbReference>